<comment type="caution">
    <text evidence="13">The sequence shown here is derived from an EMBL/GenBank/DDBJ whole genome shotgun (WGS) entry which is preliminary data.</text>
</comment>
<feature type="domain" description="Uracil-DNA glycosylase-like" evidence="12">
    <location>
        <begin position="49"/>
        <end position="210"/>
    </location>
</feature>
<protein>
    <recommendedName>
        <fullName evidence="5 9">Uracil-DNA glycosylase</fullName>
        <shortName evidence="9">UDG</shortName>
        <ecNumber evidence="4 9">3.2.2.27</ecNumber>
    </recommendedName>
</protein>
<dbReference type="NCBIfam" id="NF003592">
    <property type="entry name" value="PRK05254.1-5"/>
    <property type="match status" value="1"/>
</dbReference>
<dbReference type="EMBL" id="PDKT01000001">
    <property type="protein sequence ID" value="PPI88277.1"/>
    <property type="molecule type" value="Genomic_DNA"/>
</dbReference>
<dbReference type="AlphaFoldDB" id="A0A2P5T115"/>
<evidence type="ECO:0000313" key="13">
    <source>
        <dbReference type="EMBL" id="PPI88277.1"/>
    </source>
</evidence>
<keyword evidence="6 9" id="KW-0227">DNA damage</keyword>
<evidence type="ECO:0000256" key="7">
    <source>
        <dbReference type="ARBA" id="ARBA00022801"/>
    </source>
</evidence>
<dbReference type="NCBIfam" id="TIGR00628">
    <property type="entry name" value="ung"/>
    <property type="match status" value="1"/>
</dbReference>
<evidence type="ECO:0000256" key="10">
    <source>
        <dbReference type="PROSITE-ProRule" id="PRU10072"/>
    </source>
</evidence>
<dbReference type="PROSITE" id="PS00130">
    <property type="entry name" value="U_DNA_GLYCOSYLASE"/>
    <property type="match status" value="1"/>
</dbReference>
<evidence type="ECO:0000256" key="6">
    <source>
        <dbReference type="ARBA" id="ARBA00022763"/>
    </source>
</evidence>
<dbReference type="Pfam" id="PF03167">
    <property type="entry name" value="UDG"/>
    <property type="match status" value="1"/>
</dbReference>
<evidence type="ECO:0000256" key="1">
    <source>
        <dbReference type="ARBA" id="ARBA00001400"/>
    </source>
</evidence>
<dbReference type="CDD" id="cd10027">
    <property type="entry name" value="UDG-F1-like"/>
    <property type="match status" value="1"/>
</dbReference>
<dbReference type="NCBIfam" id="NF003589">
    <property type="entry name" value="PRK05254.1-2"/>
    <property type="match status" value="1"/>
</dbReference>
<dbReference type="OrthoDB" id="9804372at2"/>
<dbReference type="NCBIfam" id="NF003591">
    <property type="entry name" value="PRK05254.1-4"/>
    <property type="match status" value="1"/>
</dbReference>
<evidence type="ECO:0000256" key="9">
    <source>
        <dbReference type="HAMAP-Rule" id="MF_00148"/>
    </source>
</evidence>
<dbReference type="RefSeq" id="WP_136130888.1">
    <property type="nucleotide sequence ID" value="NZ_PDKT01000001.1"/>
</dbReference>
<dbReference type="SUPFAM" id="SSF52141">
    <property type="entry name" value="Uracil-DNA glycosylase-like"/>
    <property type="match status" value="1"/>
</dbReference>
<dbReference type="InterPro" id="IPR002043">
    <property type="entry name" value="UDG_fam1"/>
</dbReference>
<dbReference type="InterPro" id="IPR005122">
    <property type="entry name" value="Uracil-DNA_glycosylase-like"/>
</dbReference>
<dbReference type="Gene3D" id="3.40.470.10">
    <property type="entry name" value="Uracil-DNA glycosylase-like domain"/>
    <property type="match status" value="1"/>
</dbReference>
<sequence>MNNMLKWRHVLSEEKKKSYFVNTLRLINNRRAAGITIYPSQENVFNAFRLTELKDIKVVILGQDPYCRPNQAHGLAFSVLPGTKIPPSLRNIYKELLQDISDFKQPNHGFLESWAEQGIMLLNTILTVEEGKVHSHAQFGWEIFTNKVIDVINYNCNGIIFLLWGIHAQNKGNIIDLQRHYVLRAPHPSPRSAHLGFFGCKHFSKTNKLLIKQSKTPIMWTPIIKCIK</sequence>
<evidence type="ECO:0000256" key="5">
    <source>
        <dbReference type="ARBA" id="ARBA00018429"/>
    </source>
</evidence>
<dbReference type="GO" id="GO:0005737">
    <property type="term" value="C:cytoplasm"/>
    <property type="evidence" value="ECO:0007669"/>
    <property type="project" value="UniProtKB-SubCell"/>
</dbReference>
<proteinExistence type="inferred from homology"/>
<dbReference type="NCBIfam" id="NF003588">
    <property type="entry name" value="PRK05254.1-1"/>
    <property type="match status" value="1"/>
</dbReference>
<evidence type="ECO:0000259" key="12">
    <source>
        <dbReference type="SMART" id="SM00986"/>
    </source>
</evidence>
<name>A0A2P5T115_9GAMM</name>
<dbReference type="GO" id="GO:0004844">
    <property type="term" value="F:uracil DNA N-glycosylase activity"/>
    <property type="evidence" value="ECO:0007669"/>
    <property type="project" value="UniProtKB-UniRule"/>
</dbReference>
<comment type="catalytic activity">
    <reaction evidence="1 9 11">
        <text>Hydrolyzes single-stranded DNA or mismatched double-stranded DNA and polynucleotides, releasing free uracil.</text>
        <dbReference type="EC" id="3.2.2.27"/>
    </reaction>
</comment>
<reference evidence="13 14" key="1">
    <citation type="journal article" date="2018" name="Genome Biol. Evol.">
        <title>Cladogenesis and Genomic Streamlining in Extracellular Endosymbionts of Tropical Stink Bugs.</title>
        <authorList>
            <person name="Otero-Bravo A."/>
            <person name="Goffredi S."/>
            <person name="Sabree Z.L."/>
        </authorList>
    </citation>
    <scope>NUCLEOTIDE SEQUENCE [LARGE SCALE GENOMIC DNA]</scope>
    <source>
        <strain evidence="13 14">SoEE</strain>
    </source>
</reference>
<dbReference type="EC" id="3.2.2.27" evidence="4 9"/>
<feature type="active site" description="Proton acceptor" evidence="9 10">
    <location>
        <position position="64"/>
    </location>
</feature>
<dbReference type="PANTHER" id="PTHR11264">
    <property type="entry name" value="URACIL-DNA GLYCOSYLASE"/>
    <property type="match status" value="1"/>
</dbReference>
<comment type="similarity">
    <text evidence="3 9 11">Belongs to the uracil-DNA glycosylase (UDG) superfamily. UNG family.</text>
</comment>
<dbReference type="FunFam" id="3.40.470.10:FF:000001">
    <property type="entry name" value="Uracil-DNA glycosylase"/>
    <property type="match status" value="1"/>
</dbReference>
<evidence type="ECO:0000256" key="2">
    <source>
        <dbReference type="ARBA" id="ARBA00002631"/>
    </source>
</evidence>
<comment type="function">
    <text evidence="2 9 11">Excises uracil residues from the DNA which can arise as a result of misincorporation of dUMP residues by DNA polymerase or due to deamination of cytosine.</text>
</comment>
<evidence type="ECO:0000256" key="8">
    <source>
        <dbReference type="ARBA" id="ARBA00023204"/>
    </source>
</evidence>
<keyword evidence="8 9" id="KW-0234">DNA repair</keyword>
<evidence type="ECO:0000256" key="4">
    <source>
        <dbReference type="ARBA" id="ARBA00012030"/>
    </source>
</evidence>
<comment type="subcellular location">
    <subcellularLocation>
        <location evidence="9">Cytoplasm</location>
    </subcellularLocation>
</comment>
<keyword evidence="9" id="KW-0963">Cytoplasm</keyword>
<dbReference type="HAMAP" id="MF_00148">
    <property type="entry name" value="UDG"/>
    <property type="match status" value="1"/>
</dbReference>
<dbReference type="GO" id="GO:0097510">
    <property type="term" value="P:base-excision repair, AP site formation via deaminated base removal"/>
    <property type="evidence" value="ECO:0007669"/>
    <property type="project" value="TreeGrafter"/>
</dbReference>
<organism evidence="13 14">
    <name type="scientific">Candidatus Pantoea edessiphila</name>
    <dbReference type="NCBI Taxonomy" id="2044610"/>
    <lineage>
        <taxon>Bacteria</taxon>
        <taxon>Pseudomonadati</taxon>
        <taxon>Pseudomonadota</taxon>
        <taxon>Gammaproteobacteria</taxon>
        <taxon>Enterobacterales</taxon>
        <taxon>Erwiniaceae</taxon>
        <taxon>Pantoea</taxon>
    </lineage>
</organism>
<accession>A0A2P5T115</accession>
<dbReference type="PANTHER" id="PTHR11264:SF0">
    <property type="entry name" value="URACIL-DNA GLYCOSYLASE"/>
    <property type="match status" value="1"/>
</dbReference>
<keyword evidence="7 9" id="KW-0378">Hydrolase</keyword>
<evidence type="ECO:0000313" key="14">
    <source>
        <dbReference type="Proteomes" id="UP000296153"/>
    </source>
</evidence>
<dbReference type="InterPro" id="IPR036895">
    <property type="entry name" value="Uracil-DNA_glycosylase-like_sf"/>
</dbReference>
<dbReference type="Proteomes" id="UP000296153">
    <property type="component" value="Unassembled WGS sequence"/>
</dbReference>
<evidence type="ECO:0000256" key="3">
    <source>
        <dbReference type="ARBA" id="ARBA00008184"/>
    </source>
</evidence>
<dbReference type="InterPro" id="IPR018085">
    <property type="entry name" value="Ura-DNA_Glyclase_AS"/>
</dbReference>
<gene>
    <name evidence="9" type="primary">ung</name>
    <name evidence="13" type="ORF">CRV12_01460</name>
</gene>
<dbReference type="SMART" id="SM00986">
    <property type="entry name" value="UDG"/>
    <property type="match status" value="1"/>
</dbReference>
<dbReference type="SMART" id="SM00987">
    <property type="entry name" value="UreE_C"/>
    <property type="match status" value="1"/>
</dbReference>
<evidence type="ECO:0000256" key="11">
    <source>
        <dbReference type="RuleBase" id="RU003780"/>
    </source>
</evidence>